<proteinExistence type="predicted"/>
<name>A0A645JDV7_9ZZZZ</name>
<gene>
    <name evidence="1" type="ORF">SDC9_209513</name>
</gene>
<organism evidence="1">
    <name type="scientific">bioreactor metagenome</name>
    <dbReference type="NCBI Taxonomy" id="1076179"/>
    <lineage>
        <taxon>unclassified sequences</taxon>
        <taxon>metagenomes</taxon>
        <taxon>ecological metagenomes</taxon>
    </lineage>
</organism>
<reference evidence="1" key="1">
    <citation type="submission" date="2019-08" db="EMBL/GenBank/DDBJ databases">
        <authorList>
            <person name="Kucharzyk K."/>
            <person name="Murdoch R.W."/>
            <person name="Higgins S."/>
            <person name="Loffler F."/>
        </authorList>
    </citation>
    <scope>NUCLEOTIDE SEQUENCE</scope>
</reference>
<protein>
    <submittedName>
        <fullName evidence="1">Uncharacterized protein</fullName>
    </submittedName>
</protein>
<evidence type="ECO:0000313" key="1">
    <source>
        <dbReference type="EMBL" id="MPN61771.1"/>
    </source>
</evidence>
<accession>A0A645JDV7</accession>
<dbReference type="EMBL" id="VSSQ01138842">
    <property type="protein sequence ID" value="MPN61771.1"/>
    <property type="molecule type" value="Genomic_DNA"/>
</dbReference>
<comment type="caution">
    <text evidence="1">The sequence shown here is derived from an EMBL/GenBank/DDBJ whole genome shotgun (WGS) entry which is preliminary data.</text>
</comment>
<sequence>MLSNPFPRANRAVCRLAPTFSSKVIRRDQQVISLIGIRVRFMSKAPEIANSSADKWNFREPRRMRKYPPYRFSRRNRKTNSPLMLTEWVIRNRAMTTRSVNMSPAVIKIRILFFSGTYSMVIPPLFHYTISGQGSCPSIVSNR</sequence>
<dbReference type="AlphaFoldDB" id="A0A645JDV7"/>